<dbReference type="Proteomes" id="UP001230051">
    <property type="component" value="Unassembled WGS sequence"/>
</dbReference>
<keyword evidence="3" id="KW-0677">Repeat</keyword>
<dbReference type="SMART" id="SM00013">
    <property type="entry name" value="LRRNT"/>
    <property type="match status" value="1"/>
</dbReference>
<dbReference type="AlphaFoldDB" id="A0AAD8DFQ1"/>
<dbReference type="InterPro" id="IPR000372">
    <property type="entry name" value="LRRNT"/>
</dbReference>
<keyword evidence="1" id="KW-0433">Leucine-rich repeat</keyword>
<proteinExistence type="predicted"/>
<dbReference type="Pfam" id="PF13855">
    <property type="entry name" value="LRR_8"/>
    <property type="match status" value="3"/>
</dbReference>
<gene>
    <name evidence="6" type="primary">kera</name>
    <name evidence="6" type="ORF">AOXY_G9706</name>
</gene>
<dbReference type="InterPro" id="IPR003591">
    <property type="entry name" value="Leu-rich_rpt_typical-subtyp"/>
</dbReference>
<dbReference type="Pfam" id="PF01462">
    <property type="entry name" value="LRRNT"/>
    <property type="match status" value="1"/>
</dbReference>
<evidence type="ECO:0000256" key="4">
    <source>
        <dbReference type="ARBA" id="ARBA00023180"/>
    </source>
</evidence>
<sequence>MKKKKEKLPYFPYFKNDYCPPECACYGRVVQCSDKGVDKIPYGIPYNTRYMLLMNNKIDLIQLDLLKEYLTMEFLVLSNNRLTDSAIEGAFEGIEKLTRLYLDKNLLSSIPTDLPPTLEELRLNLNNISVMSEQVWSRCKSLKIISINNNTLTNDSIPAGAFSSLTNLQTLSLNHNQLIGVPSKLPTNLKELFLEGNQIDTISAQIFTDYSELLYLDLSSNLLTNKGIDKNSFSRMVNLENLNLGKNLLNLIPINLPKALKNLVLEDNRIDSVSKDAFLKMPNLEQLGLSRNKIAKVAAGAFKGMSALHLLDISHNHLLEVPRRLPLTMHSVALNDNKIKSIPRDSFCGNKPQMSRLVLVHLEHNNIDMRNIDAHAFRCLRGYQIIHFY</sequence>
<evidence type="ECO:0000313" key="6">
    <source>
        <dbReference type="EMBL" id="KAK1168824.1"/>
    </source>
</evidence>
<keyword evidence="4" id="KW-0325">Glycoprotein</keyword>
<dbReference type="EMBL" id="JAGXEW010000008">
    <property type="protein sequence ID" value="KAK1168824.1"/>
    <property type="molecule type" value="Genomic_DNA"/>
</dbReference>
<keyword evidence="2" id="KW-0732">Signal</keyword>
<keyword evidence="7" id="KW-1185">Reference proteome</keyword>
<accession>A0AAD8DFQ1</accession>
<dbReference type="Gene3D" id="3.80.10.10">
    <property type="entry name" value="Ribonuclease Inhibitor"/>
    <property type="match status" value="2"/>
</dbReference>
<dbReference type="InterPro" id="IPR001611">
    <property type="entry name" value="Leu-rich_rpt"/>
</dbReference>
<dbReference type="SMART" id="SM00369">
    <property type="entry name" value="LRR_TYP"/>
    <property type="match status" value="10"/>
</dbReference>
<reference evidence="6" key="1">
    <citation type="submission" date="2022-02" db="EMBL/GenBank/DDBJ databases">
        <title>Atlantic sturgeon de novo genome assembly.</title>
        <authorList>
            <person name="Stock M."/>
            <person name="Klopp C."/>
            <person name="Guiguen Y."/>
            <person name="Cabau C."/>
            <person name="Parinello H."/>
            <person name="Santidrian Yebra-Pimentel E."/>
            <person name="Kuhl H."/>
            <person name="Dirks R.P."/>
            <person name="Guessner J."/>
            <person name="Wuertz S."/>
            <person name="Du K."/>
            <person name="Schartl M."/>
        </authorList>
    </citation>
    <scope>NUCLEOTIDE SEQUENCE</scope>
    <source>
        <strain evidence="6">STURGEONOMICS-FGT-2020</strain>
        <tissue evidence="6">Whole blood</tissue>
    </source>
</reference>
<feature type="domain" description="LRRNT" evidence="5">
    <location>
        <begin position="18"/>
        <end position="50"/>
    </location>
</feature>
<dbReference type="PANTHER" id="PTHR45712">
    <property type="entry name" value="AGAP008170-PA"/>
    <property type="match status" value="1"/>
</dbReference>
<dbReference type="PROSITE" id="PS51450">
    <property type="entry name" value="LRR"/>
    <property type="match status" value="1"/>
</dbReference>
<name>A0AAD8DFQ1_ACIOX</name>
<dbReference type="InterPro" id="IPR050333">
    <property type="entry name" value="SLRP"/>
</dbReference>
<evidence type="ECO:0000256" key="1">
    <source>
        <dbReference type="ARBA" id="ARBA00022614"/>
    </source>
</evidence>
<dbReference type="PANTHER" id="PTHR45712:SF18">
    <property type="entry name" value="PODOCAN-LIKE PROTEIN 1"/>
    <property type="match status" value="1"/>
</dbReference>
<dbReference type="InterPro" id="IPR032675">
    <property type="entry name" value="LRR_dom_sf"/>
</dbReference>
<dbReference type="SUPFAM" id="SSF52058">
    <property type="entry name" value="L domain-like"/>
    <property type="match status" value="1"/>
</dbReference>
<evidence type="ECO:0000313" key="7">
    <source>
        <dbReference type="Proteomes" id="UP001230051"/>
    </source>
</evidence>
<evidence type="ECO:0000259" key="5">
    <source>
        <dbReference type="SMART" id="SM00013"/>
    </source>
</evidence>
<comment type="caution">
    <text evidence="6">The sequence shown here is derived from an EMBL/GenBank/DDBJ whole genome shotgun (WGS) entry which is preliminary data.</text>
</comment>
<evidence type="ECO:0000256" key="2">
    <source>
        <dbReference type="ARBA" id="ARBA00022729"/>
    </source>
</evidence>
<protein>
    <submittedName>
        <fullName evidence="6">Keratocan</fullName>
    </submittedName>
</protein>
<dbReference type="GO" id="GO:0005615">
    <property type="term" value="C:extracellular space"/>
    <property type="evidence" value="ECO:0007669"/>
    <property type="project" value="TreeGrafter"/>
</dbReference>
<evidence type="ECO:0000256" key="3">
    <source>
        <dbReference type="ARBA" id="ARBA00022737"/>
    </source>
</evidence>
<organism evidence="6 7">
    <name type="scientific">Acipenser oxyrinchus oxyrinchus</name>
    <dbReference type="NCBI Taxonomy" id="40147"/>
    <lineage>
        <taxon>Eukaryota</taxon>
        <taxon>Metazoa</taxon>
        <taxon>Chordata</taxon>
        <taxon>Craniata</taxon>
        <taxon>Vertebrata</taxon>
        <taxon>Euteleostomi</taxon>
        <taxon>Actinopterygii</taxon>
        <taxon>Chondrostei</taxon>
        <taxon>Acipenseriformes</taxon>
        <taxon>Acipenseridae</taxon>
        <taxon>Acipenser</taxon>
    </lineage>
</organism>